<proteinExistence type="predicted"/>
<comment type="caution">
    <text evidence="1">The sequence shown here is derived from an EMBL/GenBank/DDBJ whole genome shotgun (WGS) entry which is preliminary data.</text>
</comment>
<accession>A0A9Q3PX79</accession>
<gene>
    <name evidence="1" type="ORF">O181_115272</name>
</gene>
<evidence type="ECO:0000313" key="1">
    <source>
        <dbReference type="EMBL" id="MBW0575557.1"/>
    </source>
</evidence>
<protein>
    <submittedName>
        <fullName evidence="1">Uncharacterized protein</fullName>
    </submittedName>
</protein>
<dbReference type="EMBL" id="AVOT02096502">
    <property type="protein sequence ID" value="MBW0575557.1"/>
    <property type="molecule type" value="Genomic_DNA"/>
</dbReference>
<dbReference type="Proteomes" id="UP000765509">
    <property type="component" value="Unassembled WGS sequence"/>
</dbReference>
<sequence>MNEKGIDLLYKYKTAFETEKGPLGTIIGNEIDIILDLDKPHPPLLRRPAYPIIPRAINALEIHIKELINLGVLKKVGQNEKVQVTTPVIIAWHNGKCEP</sequence>
<dbReference type="AlphaFoldDB" id="A0A9Q3PX79"/>
<keyword evidence="2" id="KW-1185">Reference proteome</keyword>
<reference evidence="1" key="1">
    <citation type="submission" date="2021-03" db="EMBL/GenBank/DDBJ databases">
        <title>Draft genome sequence of rust myrtle Austropuccinia psidii MF-1, a brazilian biotype.</title>
        <authorList>
            <person name="Quecine M.C."/>
            <person name="Pachon D.M.R."/>
            <person name="Bonatelli M.L."/>
            <person name="Correr F.H."/>
            <person name="Franceschini L.M."/>
            <person name="Leite T.F."/>
            <person name="Margarido G.R.A."/>
            <person name="Almeida C.A."/>
            <person name="Ferrarezi J.A."/>
            <person name="Labate C.A."/>
        </authorList>
    </citation>
    <scope>NUCLEOTIDE SEQUENCE</scope>
    <source>
        <strain evidence="1">MF-1</strain>
    </source>
</reference>
<evidence type="ECO:0000313" key="2">
    <source>
        <dbReference type="Proteomes" id="UP000765509"/>
    </source>
</evidence>
<organism evidence="1 2">
    <name type="scientific">Austropuccinia psidii MF-1</name>
    <dbReference type="NCBI Taxonomy" id="1389203"/>
    <lineage>
        <taxon>Eukaryota</taxon>
        <taxon>Fungi</taxon>
        <taxon>Dikarya</taxon>
        <taxon>Basidiomycota</taxon>
        <taxon>Pucciniomycotina</taxon>
        <taxon>Pucciniomycetes</taxon>
        <taxon>Pucciniales</taxon>
        <taxon>Sphaerophragmiaceae</taxon>
        <taxon>Austropuccinia</taxon>
    </lineage>
</organism>
<name>A0A9Q3PX79_9BASI</name>
<dbReference type="OrthoDB" id="2286242at2759"/>